<evidence type="ECO:0000313" key="1">
    <source>
        <dbReference type="EMBL" id="GBM14055.1"/>
    </source>
</evidence>
<gene>
    <name evidence="1" type="ORF">AVEN_209946_1</name>
</gene>
<reference evidence="1 2" key="1">
    <citation type="journal article" date="2019" name="Sci. Rep.">
        <title>Orb-weaving spider Araneus ventricosus genome elucidates the spidroin gene catalogue.</title>
        <authorList>
            <person name="Kono N."/>
            <person name="Nakamura H."/>
            <person name="Ohtoshi R."/>
            <person name="Moran D.A.P."/>
            <person name="Shinohara A."/>
            <person name="Yoshida Y."/>
            <person name="Fujiwara M."/>
            <person name="Mori M."/>
            <person name="Tomita M."/>
            <person name="Arakawa K."/>
        </authorList>
    </citation>
    <scope>NUCLEOTIDE SEQUENCE [LARGE SCALE GENOMIC DNA]</scope>
</reference>
<dbReference type="AlphaFoldDB" id="A0A4Y2DET7"/>
<evidence type="ECO:0000313" key="2">
    <source>
        <dbReference type="Proteomes" id="UP000499080"/>
    </source>
</evidence>
<accession>A0A4Y2DET7</accession>
<sequence length="222" mass="25435">MPTWPCGLRRLPIAPASRIAGSNPRQELEVSSHSTPFKVIQRISSFRRFIQNVIESREDFLKTHVECKHSESKEAVTCRLSLSADGNIFRGLRGHRLSRTWNDDYKRTTLFLLGQLVQGGITYNNAVAYLTNKEAGVECYGRQIASISNKLVWCTHDSSEDPKTGIDIGYQYSFDLASLDFYLLEEVFWMRSSFVMTKILLRVCKIAEMTTFKSYKKVLMQS</sequence>
<organism evidence="1 2">
    <name type="scientific">Araneus ventricosus</name>
    <name type="common">Orbweaver spider</name>
    <name type="synonym">Epeira ventricosa</name>
    <dbReference type="NCBI Taxonomy" id="182803"/>
    <lineage>
        <taxon>Eukaryota</taxon>
        <taxon>Metazoa</taxon>
        <taxon>Ecdysozoa</taxon>
        <taxon>Arthropoda</taxon>
        <taxon>Chelicerata</taxon>
        <taxon>Arachnida</taxon>
        <taxon>Araneae</taxon>
        <taxon>Araneomorphae</taxon>
        <taxon>Entelegynae</taxon>
        <taxon>Araneoidea</taxon>
        <taxon>Araneidae</taxon>
        <taxon>Araneus</taxon>
    </lineage>
</organism>
<dbReference type="EMBL" id="BGPR01000338">
    <property type="protein sequence ID" value="GBM14055.1"/>
    <property type="molecule type" value="Genomic_DNA"/>
</dbReference>
<keyword evidence="2" id="KW-1185">Reference proteome</keyword>
<name>A0A4Y2DET7_ARAVE</name>
<dbReference type="Proteomes" id="UP000499080">
    <property type="component" value="Unassembled WGS sequence"/>
</dbReference>
<proteinExistence type="predicted"/>
<comment type="caution">
    <text evidence="1">The sequence shown here is derived from an EMBL/GenBank/DDBJ whole genome shotgun (WGS) entry which is preliminary data.</text>
</comment>
<protein>
    <submittedName>
        <fullName evidence="1">Uncharacterized protein</fullName>
    </submittedName>
</protein>